<evidence type="ECO:0000313" key="2">
    <source>
        <dbReference type="EMBL" id="SFM91803.1"/>
    </source>
</evidence>
<name>A0A1I4USS7_9GAMM</name>
<dbReference type="AlphaFoldDB" id="A0A1I4USS7"/>
<reference evidence="3" key="1">
    <citation type="submission" date="2016-10" db="EMBL/GenBank/DDBJ databases">
        <authorList>
            <person name="Varghese N."/>
            <person name="Submissions S."/>
        </authorList>
    </citation>
    <scope>NUCLEOTIDE SEQUENCE [LARGE SCALE GENOMIC DNA]</scope>
    <source>
        <strain evidence="3">DSM 24213</strain>
    </source>
</reference>
<dbReference type="PANTHER" id="PTHR33408">
    <property type="entry name" value="TRANSPOSASE"/>
    <property type="match status" value="1"/>
</dbReference>
<dbReference type="OrthoDB" id="9182628at2"/>
<gene>
    <name evidence="2" type="ORF">SAMN05216217_1353</name>
</gene>
<sequence>MQRFPNVKACADGEITPWIAAQRERHHLDIFERFAPDTPPPDTDDPVTCMTHRMTTQAGRAVYALRKQTVEPVFGIIKHVMGFRRFSLRGFDKVVGEWTLATLAWNVKRMNILRMA</sequence>
<dbReference type="Proteomes" id="UP000243629">
    <property type="component" value="Unassembled WGS sequence"/>
</dbReference>
<accession>A0A1I4USS7</accession>
<dbReference type="Pfam" id="PF13751">
    <property type="entry name" value="DDE_Tnp_1_6"/>
    <property type="match status" value="1"/>
</dbReference>
<evidence type="ECO:0000259" key="1">
    <source>
        <dbReference type="Pfam" id="PF13751"/>
    </source>
</evidence>
<keyword evidence="3" id="KW-1185">Reference proteome</keyword>
<organism evidence="2 3">
    <name type="scientific">Halopseudomonas yangmingensis</name>
    <dbReference type="NCBI Taxonomy" id="1720063"/>
    <lineage>
        <taxon>Bacteria</taxon>
        <taxon>Pseudomonadati</taxon>
        <taxon>Pseudomonadota</taxon>
        <taxon>Gammaproteobacteria</taxon>
        <taxon>Pseudomonadales</taxon>
        <taxon>Pseudomonadaceae</taxon>
        <taxon>Halopseudomonas</taxon>
    </lineage>
</organism>
<feature type="domain" description="Transposase DDE" evidence="1">
    <location>
        <begin position="48"/>
        <end position="110"/>
    </location>
</feature>
<dbReference type="EMBL" id="FOUI01000035">
    <property type="protein sequence ID" value="SFM91803.1"/>
    <property type="molecule type" value="Genomic_DNA"/>
</dbReference>
<evidence type="ECO:0000313" key="3">
    <source>
        <dbReference type="Proteomes" id="UP000243629"/>
    </source>
</evidence>
<protein>
    <submittedName>
        <fullName evidence="2">Transposase DDE domain-containing protein</fullName>
    </submittedName>
</protein>
<proteinExistence type="predicted"/>
<dbReference type="InterPro" id="IPR025668">
    <property type="entry name" value="Tnp_DDE_dom"/>
</dbReference>